<sequence>MFMAWFMQLNNRIQQDYRAIKRRVRPILGFQSVASTRAIPGGVEMIQMMPNQQAAYAYNPQPSLAEPFRLLSA</sequence>
<dbReference type="EMBL" id="VOSK01000031">
    <property type="protein sequence ID" value="MPR25762.1"/>
    <property type="molecule type" value="Genomic_DNA"/>
</dbReference>
<gene>
    <name evidence="1" type="ORF">FS320_11115</name>
</gene>
<evidence type="ECO:0000313" key="2">
    <source>
        <dbReference type="Proteomes" id="UP000403266"/>
    </source>
</evidence>
<dbReference type="OrthoDB" id="5918608at2"/>
<dbReference type="Proteomes" id="UP000403266">
    <property type="component" value="Unassembled WGS sequence"/>
</dbReference>
<protein>
    <submittedName>
        <fullName evidence="1">IS6 family transposase</fullName>
    </submittedName>
</protein>
<keyword evidence="2" id="KW-1185">Reference proteome</keyword>
<comment type="caution">
    <text evidence="1">The sequence shown here is derived from an EMBL/GenBank/DDBJ whole genome shotgun (WGS) entry which is preliminary data.</text>
</comment>
<proteinExistence type="predicted"/>
<name>A0A5N7MFH8_9HYPH</name>
<evidence type="ECO:0000313" key="1">
    <source>
        <dbReference type="EMBL" id="MPR25762.1"/>
    </source>
</evidence>
<reference evidence="1 2" key="1">
    <citation type="journal article" date="2019" name="Syst. Appl. Microbiol.">
        <title>Microvirga tunisiensis sp. nov., a root nodule symbiotic bacterium isolated from Lupinus micranthus and L. luteus grown in Northern Tunisia.</title>
        <authorList>
            <person name="Msaddak A."/>
            <person name="Rejili M."/>
            <person name="Duran D."/>
            <person name="Mars M."/>
            <person name="Palacios J.M."/>
            <person name="Ruiz-Argueso T."/>
            <person name="Rey L."/>
            <person name="Imperial J."/>
        </authorList>
    </citation>
    <scope>NUCLEOTIDE SEQUENCE [LARGE SCALE GENOMIC DNA]</scope>
    <source>
        <strain evidence="1 2">Lmie10</strain>
    </source>
</reference>
<accession>A0A5N7MFH8</accession>
<organism evidence="1 2">
    <name type="scientific">Microvirga tunisiensis</name>
    <dbReference type="NCBI Taxonomy" id="2108360"/>
    <lineage>
        <taxon>Bacteria</taxon>
        <taxon>Pseudomonadati</taxon>
        <taxon>Pseudomonadota</taxon>
        <taxon>Alphaproteobacteria</taxon>
        <taxon>Hyphomicrobiales</taxon>
        <taxon>Methylobacteriaceae</taxon>
        <taxon>Microvirga</taxon>
    </lineage>
</organism>
<dbReference type="AlphaFoldDB" id="A0A5N7MFH8"/>